<evidence type="ECO:0000313" key="2">
    <source>
        <dbReference type="EMBL" id="GAU99544.1"/>
    </source>
</evidence>
<protein>
    <recommendedName>
        <fullName evidence="4">MARVEL domain-containing protein</fullName>
    </recommendedName>
</protein>
<dbReference type="AlphaFoldDB" id="A0A1D1VD21"/>
<evidence type="ECO:0000313" key="3">
    <source>
        <dbReference type="Proteomes" id="UP000186922"/>
    </source>
</evidence>
<keyword evidence="1" id="KW-1133">Transmembrane helix</keyword>
<gene>
    <name evidence="2" type="primary">RvY_10531</name>
    <name evidence="2" type="synonym">RvY_10531.1</name>
    <name evidence="2" type="ORF">RvY_10531-1</name>
</gene>
<keyword evidence="1" id="KW-0812">Transmembrane</keyword>
<organism evidence="2 3">
    <name type="scientific">Ramazzottius varieornatus</name>
    <name type="common">Water bear</name>
    <name type="synonym">Tardigrade</name>
    <dbReference type="NCBI Taxonomy" id="947166"/>
    <lineage>
        <taxon>Eukaryota</taxon>
        <taxon>Metazoa</taxon>
        <taxon>Ecdysozoa</taxon>
        <taxon>Tardigrada</taxon>
        <taxon>Eutardigrada</taxon>
        <taxon>Parachela</taxon>
        <taxon>Hypsibioidea</taxon>
        <taxon>Ramazzottiidae</taxon>
        <taxon>Ramazzottius</taxon>
    </lineage>
</organism>
<evidence type="ECO:0008006" key="4">
    <source>
        <dbReference type="Google" id="ProtNLM"/>
    </source>
</evidence>
<dbReference type="PANTHER" id="PTHR36694:SF10">
    <property type="entry name" value="MARVEL DOMAIN-CONTAINING PROTEIN"/>
    <property type="match status" value="1"/>
</dbReference>
<sequence>MALHKRGYEEPKDLCRFDARCGAIVASVTTLSMSILAVLLYGWKAFVDICWSTEEDRLDRRYYYGIQTSQFVLLSSHILVLCLAITLLVGIVQEKLSLIFTWLVGFVALVCLESVCMVYSLVLTAHMHHGLDGLLEAELGFFISRLLVNGLAVYSIVSFYRELAAGRTWKPLQSNFL</sequence>
<feature type="transmembrane region" description="Helical" evidence="1">
    <location>
        <begin position="71"/>
        <end position="92"/>
    </location>
</feature>
<evidence type="ECO:0000256" key="1">
    <source>
        <dbReference type="SAM" id="Phobius"/>
    </source>
</evidence>
<keyword evidence="1" id="KW-0472">Membrane</keyword>
<feature type="transmembrane region" description="Helical" evidence="1">
    <location>
        <begin position="142"/>
        <end position="160"/>
    </location>
</feature>
<dbReference type="PANTHER" id="PTHR36694">
    <property type="entry name" value="PASIFLORA 1, ISOFORM A-RELATED"/>
    <property type="match status" value="1"/>
</dbReference>
<keyword evidence="3" id="KW-1185">Reference proteome</keyword>
<reference evidence="2 3" key="1">
    <citation type="journal article" date="2016" name="Nat. Commun.">
        <title>Extremotolerant tardigrade genome and improved radiotolerance of human cultured cells by tardigrade-unique protein.</title>
        <authorList>
            <person name="Hashimoto T."/>
            <person name="Horikawa D.D."/>
            <person name="Saito Y."/>
            <person name="Kuwahara H."/>
            <person name="Kozuka-Hata H."/>
            <person name="Shin-I T."/>
            <person name="Minakuchi Y."/>
            <person name="Ohishi K."/>
            <person name="Motoyama A."/>
            <person name="Aizu T."/>
            <person name="Enomoto A."/>
            <person name="Kondo K."/>
            <person name="Tanaka S."/>
            <person name="Hara Y."/>
            <person name="Koshikawa S."/>
            <person name="Sagara H."/>
            <person name="Miura T."/>
            <person name="Yokobori S."/>
            <person name="Miyagawa K."/>
            <person name="Suzuki Y."/>
            <person name="Kubo T."/>
            <person name="Oyama M."/>
            <person name="Kohara Y."/>
            <person name="Fujiyama A."/>
            <person name="Arakawa K."/>
            <person name="Katayama T."/>
            <person name="Toyoda A."/>
            <person name="Kunieda T."/>
        </authorList>
    </citation>
    <scope>NUCLEOTIDE SEQUENCE [LARGE SCALE GENOMIC DNA]</scope>
    <source>
        <strain evidence="2 3">YOKOZUNA-1</strain>
    </source>
</reference>
<dbReference type="OrthoDB" id="8173727at2759"/>
<proteinExistence type="predicted"/>
<feature type="transmembrane region" description="Helical" evidence="1">
    <location>
        <begin position="21"/>
        <end position="43"/>
    </location>
</feature>
<name>A0A1D1VD21_RAMVA</name>
<dbReference type="Proteomes" id="UP000186922">
    <property type="component" value="Unassembled WGS sequence"/>
</dbReference>
<accession>A0A1D1VD21</accession>
<dbReference type="EMBL" id="BDGG01000005">
    <property type="protein sequence ID" value="GAU99544.1"/>
    <property type="molecule type" value="Genomic_DNA"/>
</dbReference>
<comment type="caution">
    <text evidence="2">The sequence shown here is derived from an EMBL/GenBank/DDBJ whole genome shotgun (WGS) entry which is preliminary data.</text>
</comment>
<feature type="transmembrane region" description="Helical" evidence="1">
    <location>
        <begin position="99"/>
        <end position="122"/>
    </location>
</feature>